<accession>A0ABU9YA11</accession>
<dbReference type="Proteomes" id="UP001419910">
    <property type="component" value="Unassembled WGS sequence"/>
</dbReference>
<proteinExistence type="predicted"/>
<evidence type="ECO:0000313" key="1">
    <source>
        <dbReference type="EMBL" id="MEN2792645.1"/>
    </source>
</evidence>
<dbReference type="Gene3D" id="3.40.50.12780">
    <property type="entry name" value="N-terminal domain of ligase-like"/>
    <property type="match status" value="1"/>
</dbReference>
<organism evidence="1 2">
    <name type="scientific">Sphingomonas oligophenolica</name>
    <dbReference type="NCBI Taxonomy" id="301154"/>
    <lineage>
        <taxon>Bacteria</taxon>
        <taxon>Pseudomonadati</taxon>
        <taxon>Pseudomonadota</taxon>
        <taxon>Alphaproteobacteria</taxon>
        <taxon>Sphingomonadales</taxon>
        <taxon>Sphingomonadaceae</taxon>
        <taxon>Sphingomonas</taxon>
    </lineage>
</organism>
<protein>
    <recommendedName>
        <fullName evidence="3">Phenylacetate--CoA ligase family protein</fullName>
    </recommendedName>
</protein>
<dbReference type="EMBL" id="JBDIME010000031">
    <property type="protein sequence ID" value="MEN2792645.1"/>
    <property type="molecule type" value="Genomic_DNA"/>
</dbReference>
<dbReference type="PANTHER" id="PTHR43845:SF1">
    <property type="entry name" value="BLR5969 PROTEIN"/>
    <property type="match status" value="1"/>
</dbReference>
<evidence type="ECO:0008006" key="3">
    <source>
        <dbReference type="Google" id="ProtNLM"/>
    </source>
</evidence>
<sequence>MNERIEFNRKSARDMATERPYFDPEIETMPRDQIEALQFPALKKVIELAYEKAGLVRKKWDEAGVKPWDIKSLSDFSRLVPFITKDDIRDYRAETGDPFGGILCAPVSELRSISGSSGTTGDPTFLARRDLHGPQANSRFDRCFWDLGLRPGEYAVTINPTIRGSTLAPLLHFGLTPLCFDHTPTEIGRLVETCRTFRPTVISALSTPLLMGLEQFEIDTGIDLAEVFSSCKAVVWGGEPLGPRGRSITERWKMNIIEILSLGDATITLQAANHTGAYAWEDEVFVEHIDPETGLPVEDGTLGELVATPLQNMVDPLIRFRSEDLVWLTREKCPSGRTHARFMVKGRAGDQIVVAGKPLLPISIWPTIESQPESKAGLFQIVRPGAPEDFLRLRVGYAGNPDLVSLEERLKDEIRTQLGLESRLELVPNDDLLKLGPPHKIPRIVKL</sequence>
<dbReference type="InterPro" id="IPR042099">
    <property type="entry name" value="ANL_N_sf"/>
</dbReference>
<keyword evidence="2" id="KW-1185">Reference proteome</keyword>
<name>A0ABU9YA11_9SPHN</name>
<dbReference type="PANTHER" id="PTHR43845">
    <property type="entry name" value="BLR5969 PROTEIN"/>
    <property type="match status" value="1"/>
</dbReference>
<gene>
    <name evidence="1" type="ORF">ABC974_23660</name>
</gene>
<dbReference type="SUPFAM" id="SSF56801">
    <property type="entry name" value="Acetyl-CoA synthetase-like"/>
    <property type="match status" value="1"/>
</dbReference>
<dbReference type="RefSeq" id="WP_343892241.1">
    <property type="nucleotide sequence ID" value="NZ_BAAAEH010000055.1"/>
</dbReference>
<reference evidence="1 2" key="1">
    <citation type="submission" date="2024-05" db="EMBL/GenBank/DDBJ databases">
        <authorList>
            <person name="Liu Q."/>
            <person name="Xin Y.-H."/>
        </authorList>
    </citation>
    <scope>NUCLEOTIDE SEQUENCE [LARGE SCALE GENOMIC DNA]</scope>
    <source>
        <strain evidence="1 2">CGMCC 1.10181</strain>
    </source>
</reference>
<evidence type="ECO:0000313" key="2">
    <source>
        <dbReference type="Proteomes" id="UP001419910"/>
    </source>
</evidence>
<comment type="caution">
    <text evidence="1">The sequence shown here is derived from an EMBL/GenBank/DDBJ whole genome shotgun (WGS) entry which is preliminary data.</text>
</comment>